<dbReference type="PANTHER" id="PTHR42756">
    <property type="entry name" value="TRANSCRIPTIONAL REGULATOR, MARR"/>
    <property type="match status" value="1"/>
</dbReference>
<dbReference type="PANTHER" id="PTHR42756:SF1">
    <property type="entry name" value="TRANSCRIPTIONAL REPRESSOR OF EMRAB OPERON"/>
    <property type="match status" value="1"/>
</dbReference>
<dbReference type="Proteomes" id="UP000470772">
    <property type="component" value="Unassembled WGS sequence"/>
</dbReference>
<feature type="domain" description="HTH marR-type" evidence="8">
    <location>
        <begin position="5"/>
        <end position="136"/>
    </location>
</feature>
<evidence type="ECO:0000256" key="3">
    <source>
        <dbReference type="ARBA" id="ARBA00023125"/>
    </source>
</evidence>
<proteinExistence type="inferred from homology"/>
<evidence type="ECO:0000313" key="9">
    <source>
        <dbReference type="EMBL" id="MUN29494.1"/>
    </source>
</evidence>
<comment type="similarity">
    <text evidence="5">Belongs to the SarZ family.</text>
</comment>
<evidence type="ECO:0000259" key="8">
    <source>
        <dbReference type="PROSITE" id="PS50995"/>
    </source>
</evidence>
<keyword evidence="4" id="KW-0804">Transcription</keyword>
<keyword evidence="2" id="KW-0805">Transcription regulation</keyword>
<evidence type="ECO:0000256" key="2">
    <source>
        <dbReference type="ARBA" id="ARBA00023015"/>
    </source>
</evidence>
<dbReference type="SMART" id="SM00347">
    <property type="entry name" value="HTH_MARR"/>
    <property type="match status" value="1"/>
</dbReference>
<dbReference type="InterPro" id="IPR055166">
    <property type="entry name" value="Transc_reg_Sar_Rot_HTH"/>
</dbReference>
<evidence type="ECO:0000256" key="5">
    <source>
        <dbReference type="ARBA" id="ARBA00046337"/>
    </source>
</evidence>
<dbReference type="AlphaFoldDB" id="A0A6A9QLS3"/>
<sequence length="136" mass="15576">METIEREILSKLSLFYMQVKRKLNSSELPEGLTITDFMVLNSLMNGKKTMVEISKEINATQSSITLSISKLEEKDIVKRIRYPSDRRITFVEITDKGKEVVSSCQNKLNVVLLECIGNLSHAEKRNLLEILKKLNC</sequence>
<dbReference type="Pfam" id="PF22381">
    <property type="entry name" value="Staph_reg_Sar_Rot"/>
    <property type="match status" value="1"/>
</dbReference>
<keyword evidence="10" id="KW-1185">Reference proteome</keyword>
<dbReference type="RefSeq" id="WP_156017066.1">
    <property type="nucleotide sequence ID" value="NZ_WGGD01000005.1"/>
</dbReference>
<dbReference type="InterPro" id="IPR036388">
    <property type="entry name" value="WH-like_DNA-bd_sf"/>
</dbReference>
<dbReference type="PRINTS" id="PR00598">
    <property type="entry name" value="HTHMARR"/>
</dbReference>
<organism evidence="9 10">
    <name type="scientific">Sulfuracidifex metallicus DSM 6482 = JCM 9184</name>
    <dbReference type="NCBI Taxonomy" id="523847"/>
    <lineage>
        <taxon>Archaea</taxon>
        <taxon>Thermoproteota</taxon>
        <taxon>Thermoprotei</taxon>
        <taxon>Sulfolobales</taxon>
        <taxon>Sulfolobaceae</taxon>
        <taxon>Sulfuracidifex</taxon>
    </lineage>
</organism>
<keyword evidence="3 9" id="KW-0238">DNA-binding</keyword>
<evidence type="ECO:0000256" key="6">
    <source>
        <dbReference type="ARBA" id="ARBA00047188"/>
    </source>
</evidence>
<dbReference type="Gene3D" id="1.10.10.10">
    <property type="entry name" value="Winged helix-like DNA-binding domain superfamily/Winged helix DNA-binding domain"/>
    <property type="match status" value="1"/>
</dbReference>
<evidence type="ECO:0000313" key="10">
    <source>
        <dbReference type="Proteomes" id="UP000470772"/>
    </source>
</evidence>
<dbReference type="EMBL" id="WGGD01000005">
    <property type="protein sequence ID" value="MUN29494.1"/>
    <property type="molecule type" value="Genomic_DNA"/>
</dbReference>
<name>A0A6A9QLS3_SULME</name>
<evidence type="ECO:0000256" key="4">
    <source>
        <dbReference type="ARBA" id="ARBA00023163"/>
    </source>
</evidence>
<dbReference type="InterPro" id="IPR036390">
    <property type="entry name" value="WH_DNA-bd_sf"/>
</dbReference>
<dbReference type="SUPFAM" id="SSF46785">
    <property type="entry name" value="Winged helix' DNA-binding domain"/>
    <property type="match status" value="1"/>
</dbReference>
<evidence type="ECO:0000256" key="7">
    <source>
        <dbReference type="ARBA" id="ARBA00047207"/>
    </source>
</evidence>
<dbReference type="GO" id="GO:0005737">
    <property type="term" value="C:cytoplasm"/>
    <property type="evidence" value="ECO:0007669"/>
    <property type="project" value="UniProtKB-SubCell"/>
</dbReference>
<reference evidence="9 10" key="1">
    <citation type="submission" date="2019-10" db="EMBL/GenBank/DDBJ databases">
        <title>Sequencing and Assembly of Multiple Reported Metal-Biooxidizing Members of the Extremely Thermoacidophilic Archaeal Family Sulfolobaceae.</title>
        <authorList>
            <person name="Counts J.A."/>
            <person name="Kelly R.M."/>
        </authorList>
    </citation>
    <scope>NUCLEOTIDE SEQUENCE [LARGE SCALE GENOMIC DNA]</scope>
    <source>
        <strain evidence="9 10">DSM 6482</strain>
    </source>
</reference>
<comment type="subcellular location">
    <subcellularLocation>
        <location evidence="1">Cytoplasm</location>
    </subcellularLocation>
</comment>
<gene>
    <name evidence="9" type="ORF">GC250_08595</name>
</gene>
<dbReference type="InterPro" id="IPR000835">
    <property type="entry name" value="HTH_MarR-typ"/>
</dbReference>
<protein>
    <recommendedName>
        <fullName evidence="6">HTH-type transcriptional regulator SarZ</fullName>
    </recommendedName>
    <alternativeName>
        <fullName evidence="7">Staphylococcal accessory regulator Z</fullName>
    </alternativeName>
</protein>
<dbReference type="GO" id="GO:0003677">
    <property type="term" value="F:DNA binding"/>
    <property type="evidence" value="ECO:0007669"/>
    <property type="project" value="UniProtKB-KW"/>
</dbReference>
<comment type="caution">
    <text evidence="9">The sequence shown here is derived from an EMBL/GenBank/DDBJ whole genome shotgun (WGS) entry which is preliminary data.</text>
</comment>
<dbReference type="PROSITE" id="PS50995">
    <property type="entry name" value="HTH_MARR_2"/>
    <property type="match status" value="1"/>
</dbReference>
<dbReference type="GO" id="GO:0003700">
    <property type="term" value="F:DNA-binding transcription factor activity"/>
    <property type="evidence" value="ECO:0007669"/>
    <property type="project" value="InterPro"/>
</dbReference>
<evidence type="ECO:0000256" key="1">
    <source>
        <dbReference type="ARBA" id="ARBA00004496"/>
    </source>
</evidence>
<accession>A0A6A9QLS3</accession>